<feature type="domain" description="XdhC Rossmann" evidence="2">
    <location>
        <begin position="91"/>
        <end position="233"/>
    </location>
</feature>
<evidence type="ECO:0000259" key="2">
    <source>
        <dbReference type="Pfam" id="PF13478"/>
    </source>
</evidence>
<reference evidence="3 4" key="1">
    <citation type="submission" date="2021-06" db="EMBL/GenBank/DDBJ databases">
        <authorList>
            <person name="Sun Q."/>
            <person name="Li D."/>
        </authorList>
    </citation>
    <scope>NUCLEOTIDE SEQUENCE [LARGE SCALE GENOMIC DNA]</scope>
    <source>
        <strain evidence="3 4">MSJ-5</strain>
    </source>
</reference>
<dbReference type="Proteomes" id="UP000779508">
    <property type="component" value="Unassembled WGS sequence"/>
</dbReference>
<dbReference type="EMBL" id="JAHLQK010000004">
    <property type="protein sequence ID" value="MBU5677197.1"/>
    <property type="molecule type" value="Genomic_DNA"/>
</dbReference>
<name>A0ABS6G3Y4_9FIRM</name>
<dbReference type="InterPro" id="IPR003777">
    <property type="entry name" value="XdhC_CoxI"/>
</dbReference>
<dbReference type="InterPro" id="IPR027051">
    <property type="entry name" value="XdhC_Rossmann_dom"/>
</dbReference>
<dbReference type="Pfam" id="PF02625">
    <property type="entry name" value="XdhC_CoxI"/>
    <property type="match status" value="1"/>
</dbReference>
<evidence type="ECO:0000259" key="1">
    <source>
        <dbReference type="Pfam" id="PF02625"/>
    </source>
</evidence>
<comment type="caution">
    <text evidence="3">The sequence shown here is derived from an EMBL/GenBank/DDBJ whole genome shotgun (WGS) entry which is preliminary data.</text>
</comment>
<sequence length="356" mass="39594">MFKDIYQNLLNELLNGHETTLLTFMNPSDEKRGTIEQKLFLSRHNLEKELPSITKDLKDKILDSFKTGSPMLYNSQNKTILIEPYFPKPRLVILGGGHIAKPLAEFGHKVGFSVVVVDDRPSFANPNRFPEASEVICEDFEKVFDLLNLRESDFVVIVTRGHRHDGVCLRNALKYNSSYIGMIGSKRRVKTMMDELVSEGYCKEKLNNVNSPIGLDIGAVTPEEIAISIISQVISFRRSKGSILNNNLEKFNWPEFDSDVIKEISQQSEIPRALITIIASKGSVPRKAGAKMIAWMDGRVIGSIGGGCSEANIITLARDVILTKGYSIEHVDMTGIVAEEEGMVCGGTIDVLIEAF</sequence>
<keyword evidence="4" id="KW-1185">Reference proteome</keyword>
<feature type="domain" description="XdhC- CoxI" evidence="1">
    <location>
        <begin position="267"/>
        <end position="331"/>
    </location>
</feature>
<proteinExistence type="predicted"/>
<evidence type="ECO:0000313" key="3">
    <source>
        <dbReference type="EMBL" id="MBU5677197.1"/>
    </source>
</evidence>
<protein>
    <submittedName>
        <fullName evidence="3">XdhC family protein</fullName>
    </submittedName>
</protein>
<accession>A0ABS6G3Y4</accession>
<dbReference type="PANTHER" id="PTHR30388">
    <property type="entry name" value="ALDEHYDE OXIDOREDUCTASE MOLYBDENUM COFACTOR ASSEMBLY PROTEIN"/>
    <property type="match status" value="1"/>
</dbReference>
<gene>
    <name evidence="3" type="ORF">KQI88_12315</name>
</gene>
<evidence type="ECO:0000313" key="4">
    <source>
        <dbReference type="Proteomes" id="UP000779508"/>
    </source>
</evidence>
<dbReference type="Pfam" id="PF13478">
    <property type="entry name" value="XdhC_C"/>
    <property type="match status" value="1"/>
</dbReference>
<dbReference type="PANTHER" id="PTHR30388:SF6">
    <property type="entry name" value="XANTHINE DEHYDROGENASE SUBUNIT A-RELATED"/>
    <property type="match status" value="1"/>
</dbReference>
<dbReference type="InterPro" id="IPR052698">
    <property type="entry name" value="MoCofactor_Util/Proc"/>
</dbReference>
<organism evidence="3 4">
    <name type="scientific">Alkaliphilus flagellatus</name>
    <dbReference type="NCBI Taxonomy" id="2841507"/>
    <lineage>
        <taxon>Bacteria</taxon>
        <taxon>Bacillati</taxon>
        <taxon>Bacillota</taxon>
        <taxon>Clostridia</taxon>
        <taxon>Peptostreptococcales</taxon>
        <taxon>Natronincolaceae</taxon>
        <taxon>Alkaliphilus</taxon>
    </lineage>
</organism>
<dbReference type="RefSeq" id="WP_216417733.1">
    <property type="nucleotide sequence ID" value="NZ_JAHLQK010000004.1"/>
</dbReference>